<keyword evidence="1" id="KW-1133">Transmembrane helix</keyword>
<organism evidence="2">
    <name type="scientific">uncultured Acidimicrobiales bacterium</name>
    <dbReference type="NCBI Taxonomy" id="310071"/>
    <lineage>
        <taxon>Bacteria</taxon>
        <taxon>Bacillati</taxon>
        <taxon>Actinomycetota</taxon>
        <taxon>Acidimicrobiia</taxon>
        <taxon>Acidimicrobiales</taxon>
        <taxon>environmental samples</taxon>
    </lineage>
</organism>
<protein>
    <submittedName>
        <fullName evidence="2">Uncharacterized protein</fullName>
    </submittedName>
</protein>
<evidence type="ECO:0000313" key="2">
    <source>
        <dbReference type="EMBL" id="CAA9222474.1"/>
    </source>
</evidence>
<evidence type="ECO:0000256" key="1">
    <source>
        <dbReference type="SAM" id="Phobius"/>
    </source>
</evidence>
<dbReference type="EMBL" id="CADCSZ010000045">
    <property type="protein sequence ID" value="CAA9222474.1"/>
    <property type="molecule type" value="Genomic_DNA"/>
</dbReference>
<gene>
    <name evidence="2" type="ORF">AVDCRST_MAG76-742</name>
</gene>
<proteinExistence type="predicted"/>
<dbReference type="AlphaFoldDB" id="A0A6J4HFZ5"/>
<accession>A0A6J4HFZ5</accession>
<sequence>MPSGDELTAEMQRLPERDRKAVHEAVSNGRAVQDERLAPLAANWAVARREQLALLCFGILGPVGLVTWWVVDWLVRRDDPDQSGVAVLVGGYLVFGAG</sequence>
<reference evidence="2" key="1">
    <citation type="submission" date="2020-02" db="EMBL/GenBank/DDBJ databases">
        <authorList>
            <person name="Meier V. D."/>
        </authorList>
    </citation>
    <scope>NUCLEOTIDE SEQUENCE</scope>
    <source>
        <strain evidence="2">AVDCRST_MAG76</strain>
    </source>
</reference>
<keyword evidence="1" id="KW-0812">Transmembrane</keyword>
<keyword evidence="1" id="KW-0472">Membrane</keyword>
<feature type="transmembrane region" description="Helical" evidence="1">
    <location>
        <begin position="52"/>
        <end position="71"/>
    </location>
</feature>
<name>A0A6J4HFZ5_9ACTN</name>